<dbReference type="Pfam" id="PF01485">
    <property type="entry name" value="IBR"/>
    <property type="match status" value="1"/>
</dbReference>
<evidence type="ECO:0000313" key="14">
    <source>
        <dbReference type="Proteomes" id="UP000235371"/>
    </source>
</evidence>
<evidence type="ECO:0000256" key="7">
    <source>
        <dbReference type="ARBA" id="ARBA00022786"/>
    </source>
</evidence>
<dbReference type="STRING" id="1095630.A0A2J6SKU1"/>
<feature type="domain" description="RING-type" evidence="11">
    <location>
        <begin position="24"/>
        <end position="80"/>
    </location>
</feature>
<dbReference type="SUPFAM" id="SSF57850">
    <property type="entry name" value="RING/U-box"/>
    <property type="match status" value="3"/>
</dbReference>
<evidence type="ECO:0000313" key="13">
    <source>
        <dbReference type="EMBL" id="PMD51364.1"/>
    </source>
</evidence>
<name>A0A2J6SKU1_9HELO</name>
<dbReference type="Gene3D" id="3.30.40.10">
    <property type="entry name" value="Zinc/RING finger domain, C3HC4 (zinc finger)"/>
    <property type="match status" value="1"/>
</dbReference>
<dbReference type="GeneID" id="36584091"/>
<dbReference type="InParanoid" id="A0A2J6SKU1"/>
<protein>
    <recommendedName>
        <fullName evidence="2">RBR-type E3 ubiquitin transferase</fullName>
        <ecNumber evidence="2">2.3.2.31</ecNumber>
    </recommendedName>
</protein>
<organism evidence="13 14">
    <name type="scientific">Hyaloscypha bicolor E</name>
    <dbReference type="NCBI Taxonomy" id="1095630"/>
    <lineage>
        <taxon>Eukaryota</taxon>
        <taxon>Fungi</taxon>
        <taxon>Dikarya</taxon>
        <taxon>Ascomycota</taxon>
        <taxon>Pezizomycotina</taxon>
        <taxon>Leotiomycetes</taxon>
        <taxon>Helotiales</taxon>
        <taxon>Hyaloscyphaceae</taxon>
        <taxon>Hyaloscypha</taxon>
        <taxon>Hyaloscypha bicolor</taxon>
    </lineage>
</organism>
<dbReference type="PANTHER" id="PTHR11685">
    <property type="entry name" value="RBR FAMILY RING FINGER AND IBR DOMAIN-CONTAINING"/>
    <property type="match status" value="1"/>
</dbReference>
<keyword evidence="14" id="KW-1185">Reference proteome</keyword>
<dbReference type="OrthoDB" id="1431934at2759"/>
<comment type="catalytic activity">
    <reaction evidence="1">
        <text>[E2 ubiquitin-conjugating enzyme]-S-ubiquitinyl-L-cysteine + [acceptor protein]-L-lysine = [E2 ubiquitin-conjugating enzyme]-L-cysteine + [acceptor protein]-N(6)-ubiquitinyl-L-lysine.</text>
        <dbReference type="EC" id="2.3.2.31"/>
    </reaction>
</comment>
<dbReference type="AlphaFoldDB" id="A0A2J6SKU1"/>
<dbReference type="PROSITE" id="PS50089">
    <property type="entry name" value="ZF_RING_2"/>
    <property type="match status" value="1"/>
</dbReference>
<dbReference type="InterPro" id="IPR002867">
    <property type="entry name" value="IBR_dom"/>
</dbReference>
<dbReference type="EMBL" id="KZ613912">
    <property type="protein sequence ID" value="PMD51364.1"/>
    <property type="molecule type" value="Genomic_DNA"/>
</dbReference>
<evidence type="ECO:0000256" key="8">
    <source>
        <dbReference type="ARBA" id="ARBA00022833"/>
    </source>
</evidence>
<gene>
    <name evidence="13" type="ORF">K444DRAFT_543976</name>
</gene>
<evidence type="ECO:0000259" key="11">
    <source>
        <dbReference type="PROSITE" id="PS50089"/>
    </source>
</evidence>
<evidence type="ECO:0000256" key="6">
    <source>
        <dbReference type="ARBA" id="ARBA00022771"/>
    </source>
</evidence>
<sequence>MDHRPRFVRRTRPKGKATGVSIECLICADDFDSSEFPATTQVTSSCHHKNDERVCVYCLQQSIATAVTEAQLHLIICPFCPEKLSHNEVKQYATREIFARYEYLKMMATPDLVMCLGLNCGSGQIHTDENPMMICESCSFKTCAVHKLPWHEGQTCEEFDMDDSQIERLEEAEATAKLLAKEHAQVCPNCQNGVSRSEGCDHMTCKFPSIIHFNSVMRLWKGRCGNEWCYLCGASYENIKRLGEEAHAPTCMYHPRRVQVRRGQEQAVQGQLTQLVHGGPVSEALEQARGRRNERVRAELRPLAAQAAERRMREMEQQQKDEKGEVKKRKLNLHAPWEER</sequence>
<evidence type="ECO:0000256" key="9">
    <source>
        <dbReference type="PROSITE-ProRule" id="PRU00175"/>
    </source>
</evidence>
<dbReference type="InterPro" id="IPR031127">
    <property type="entry name" value="E3_UB_ligase_RBR"/>
</dbReference>
<feature type="compositionally biased region" description="Basic and acidic residues" evidence="10">
    <location>
        <begin position="308"/>
        <end position="325"/>
    </location>
</feature>
<feature type="region of interest" description="Disordered" evidence="10">
    <location>
        <begin position="305"/>
        <end position="340"/>
    </location>
</feature>
<dbReference type="EC" id="2.3.2.31" evidence="2"/>
<dbReference type="InterPro" id="IPR013083">
    <property type="entry name" value="Znf_RING/FYVE/PHD"/>
</dbReference>
<dbReference type="InterPro" id="IPR001841">
    <property type="entry name" value="Znf_RING"/>
</dbReference>
<dbReference type="GO" id="GO:0061630">
    <property type="term" value="F:ubiquitin protein ligase activity"/>
    <property type="evidence" value="ECO:0007669"/>
    <property type="project" value="UniProtKB-EC"/>
</dbReference>
<keyword evidence="8" id="KW-0862">Zinc</keyword>
<keyword evidence="4" id="KW-0479">Metal-binding</keyword>
<feature type="domain" description="RING-type" evidence="12">
    <location>
        <begin position="20"/>
        <end position="251"/>
    </location>
</feature>
<accession>A0A2J6SKU1</accession>
<dbReference type="Proteomes" id="UP000235371">
    <property type="component" value="Unassembled WGS sequence"/>
</dbReference>
<proteinExistence type="predicted"/>
<dbReference type="GO" id="GO:0008270">
    <property type="term" value="F:zinc ion binding"/>
    <property type="evidence" value="ECO:0007669"/>
    <property type="project" value="UniProtKB-KW"/>
</dbReference>
<dbReference type="FunCoup" id="A0A2J6SKU1">
    <property type="interactions" value="183"/>
</dbReference>
<dbReference type="RefSeq" id="XP_024728268.1">
    <property type="nucleotide sequence ID" value="XM_024876012.1"/>
</dbReference>
<dbReference type="Gene3D" id="1.20.120.1750">
    <property type="match status" value="1"/>
</dbReference>
<keyword evidence="5" id="KW-0677">Repeat</keyword>
<keyword evidence="7" id="KW-0833">Ubl conjugation pathway</keyword>
<evidence type="ECO:0000256" key="3">
    <source>
        <dbReference type="ARBA" id="ARBA00022679"/>
    </source>
</evidence>
<dbReference type="CDD" id="cd20335">
    <property type="entry name" value="BRcat_RBR"/>
    <property type="match status" value="1"/>
</dbReference>
<evidence type="ECO:0000256" key="5">
    <source>
        <dbReference type="ARBA" id="ARBA00022737"/>
    </source>
</evidence>
<evidence type="ECO:0000256" key="10">
    <source>
        <dbReference type="SAM" id="MobiDB-lite"/>
    </source>
</evidence>
<reference evidence="13 14" key="1">
    <citation type="submission" date="2016-04" db="EMBL/GenBank/DDBJ databases">
        <title>A degradative enzymes factory behind the ericoid mycorrhizal symbiosis.</title>
        <authorList>
            <consortium name="DOE Joint Genome Institute"/>
            <person name="Martino E."/>
            <person name="Morin E."/>
            <person name="Grelet G."/>
            <person name="Kuo A."/>
            <person name="Kohler A."/>
            <person name="Daghino S."/>
            <person name="Barry K."/>
            <person name="Choi C."/>
            <person name="Cichocki N."/>
            <person name="Clum A."/>
            <person name="Copeland A."/>
            <person name="Hainaut M."/>
            <person name="Haridas S."/>
            <person name="Labutti K."/>
            <person name="Lindquist E."/>
            <person name="Lipzen A."/>
            <person name="Khouja H.-R."/>
            <person name="Murat C."/>
            <person name="Ohm R."/>
            <person name="Olson A."/>
            <person name="Spatafora J."/>
            <person name="Veneault-Fourrey C."/>
            <person name="Henrissat B."/>
            <person name="Grigoriev I."/>
            <person name="Martin F."/>
            <person name="Perotto S."/>
        </authorList>
    </citation>
    <scope>NUCLEOTIDE SEQUENCE [LARGE SCALE GENOMIC DNA]</scope>
    <source>
        <strain evidence="13 14">E</strain>
    </source>
</reference>
<keyword evidence="3" id="KW-0808">Transferase</keyword>
<evidence type="ECO:0000259" key="12">
    <source>
        <dbReference type="PROSITE" id="PS51873"/>
    </source>
</evidence>
<evidence type="ECO:0000256" key="4">
    <source>
        <dbReference type="ARBA" id="ARBA00022723"/>
    </source>
</evidence>
<dbReference type="SMART" id="SM00647">
    <property type="entry name" value="IBR"/>
    <property type="match status" value="2"/>
</dbReference>
<dbReference type="InterPro" id="IPR044066">
    <property type="entry name" value="TRIAD_supradom"/>
</dbReference>
<dbReference type="GO" id="GO:0016567">
    <property type="term" value="P:protein ubiquitination"/>
    <property type="evidence" value="ECO:0007669"/>
    <property type="project" value="InterPro"/>
</dbReference>
<dbReference type="PROSITE" id="PS51873">
    <property type="entry name" value="TRIAD"/>
    <property type="match status" value="1"/>
</dbReference>
<keyword evidence="6 9" id="KW-0863">Zinc-finger</keyword>
<evidence type="ECO:0000256" key="2">
    <source>
        <dbReference type="ARBA" id="ARBA00012251"/>
    </source>
</evidence>
<evidence type="ECO:0000256" key="1">
    <source>
        <dbReference type="ARBA" id="ARBA00001798"/>
    </source>
</evidence>